<comment type="function">
    <text evidence="1 11">Required for replicative DNA synthesis. This DNA polymerase also exhibits 3' to 5' exonuclease activity.</text>
</comment>
<evidence type="ECO:0000256" key="2">
    <source>
        <dbReference type="ARBA" id="ARBA00022490"/>
    </source>
</evidence>
<dbReference type="InterPro" id="IPR012337">
    <property type="entry name" value="RNaseH-like_sf"/>
</dbReference>
<evidence type="ECO:0000256" key="9">
    <source>
        <dbReference type="ARBA" id="ARBA00022932"/>
    </source>
</evidence>
<protein>
    <recommendedName>
        <fullName evidence="11">DNA polymerase III PolC-type</fullName>
        <shortName evidence="11">PolIII</shortName>
        <ecNumber evidence="11">2.7.7.7</ecNumber>
    </recommendedName>
</protein>
<dbReference type="RefSeq" id="WP_067718449.1">
    <property type="nucleotide sequence ID" value="NZ_LPVJ01000060.1"/>
</dbReference>
<evidence type="ECO:0000256" key="10">
    <source>
        <dbReference type="ARBA" id="ARBA00049244"/>
    </source>
</evidence>
<dbReference type="EMBL" id="LPVJ01000060">
    <property type="protein sequence ID" value="KUO95040.1"/>
    <property type="molecule type" value="Genomic_DNA"/>
</dbReference>
<dbReference type="GO" id="GO:0003887">
    <property type="term" value="F:DNA-directed DNA polymerase activity"/>
    <property type="evidence" value="ECO:0007669"/>
    <property type="project" value="UniProtKB-UniRule"/>
</dbReference>
<evidence type="ECO:0000313" key="14">
    <source>
        <dbReference type="EMBL" id="KUO95040.1"/>
    </source>
</evidence>
<dbReference type="Pfam" id="PF02811">
    <property type="entry name" value="PHP"/>
    <property type="match status" value="1"/>
</dbReference>
<comment type="caution">
    <text evidence="14">The sequence shown here is derived from an EMBL/GenBank/DDBJ whole genome shotgun (WGS) entry which is preliminary data.</text>
</comment>
<comment type="catalytic activity">
    <reaction evidence="10 11">
        <text>DNA(n) + a 2'-deoxyribonucleoside 5'-triphosphate = DNA(n+1) + diphosphate</text>
        <dbReference type="Rhea" id="RHEA:22508"/>
        <dbReference type="Rhea" id="RHEA-COMP:17339"/>
        <dbReference type="Rhea" id="RHEA-COMP:17340"/>
        <dbReference type="ChEBI" id="CHEBI:33019"/>
        <dbReference type="ChEBI" id="CHEBI:61560"/>
        <dbReference type="ChEBI" id="CHEBI:173112"/>
        <dbReference type="EC" id="2.7.7.7"/>
    </reaction>
</comment>
<dbReference type="GO" id="GO:0008408">
    <property type="term" value="F:3'-5' exonuclease activity"/>
    <property type="evidence" value="ECO:0007669"/>
    <property type="project" value="UniProtKB-UniRule"/>
</dbReference>
<dbReference type="Gene3D" id="3.30.1900.20">
    <property type="match status" value="2"/>
</dbReference>
<evidence type="ECO:0000313" key="15">
    <source>
        <dbReference type="Proteomes" id="UP000053557"/>
    </source>
</evidence>
<comment type="subcellular location">
    <subcellularLocation>
        <location evidence="11">Cytoplasm</location>
    </subcellularLocation>
</comment>
<keyword evidence="4 11" id="KW-0548">Nucleotidyltransferase</keyword>
<name>A0A101XP60_9BACL</name>
<dbReference type="Gene3D" id="3.20.20.140">
    <property type="entry name" value="Metal-dependent hydrolases"/>
    <property type="match status" value="2"/>
</dbReference>
<dbReference type="SUPFAM" id="SSF53098">
    <property type="entry name" value="Ribonuclease H-like"/>
    <property type="match status" value="1"/>
</dbReference>
<dbReference type="Gene3D" id="6.10.140.1510">
    <property type="match status" value="1"/>
</dbReference>
<dbReference type="InterPro" id="IPR006054">
    <property type="entry name" value="DnaQ"/>
</dbReference>
<keyword evidence="5 11" id="KW-0235">DNA replication</keyword>
<accession>A0A101XP60</accession>
<evidence type="ECO:0000256" key="4">
    <source>
        <dbReference type="ARBA" id="ARBA00022695"/>
    </source>
</evidence>
<dbReference type="Proteomes" id="UP000053557">
    <property type="component" value="Unassembled WGS sequence"/>
</dbReference>
<keyword evidence="6 11" id="KW-0540">Nuclease</keyword>
<proteinExistence type="inferred from homology"/>
<dbReference type="GO" id="GO:0003677">
    <property type="term" value="F:DNA binding"/>
    <property type="evidence" value="ECO:0007669"/>
    <property type="project" value="UniProtKB-UniRule"/>
</dbReference>
<dbReference type="Gene3D" id="2.40.50.140">
    <property type="entry name" value="Nucleic acid-binding proteins"/>
    <property type="match status" value="1"/>
</dbReference>
<dbReference type="Pfam" id="PF07733">
    <property type="entry name" value="DNA_pol3_alpha"/>
    <property type="match status" value="2"/>
</dbReference>
<dbReference type="Pfam" id="PF17657">
    <property type="entry name" value="DNA_pol3_finger"/>
    <property type="match status" value="1"/>
</dbReference>
<evidence type="ECO:0000256" key="3">
    <source>
        <dbReference type="ARBA" id="ARBA00022679"/>
    </source>
</evidence>
<dbReference type="PANTHER" id="PTHR32294:SF5">
    <property type="entry name" value="DNA POLYMERASE III POLC-TYPE"/>
    <property type="match status" value="1"/>
</dbReference>
<evidence type="ECO:0000256" key="11">
    <source>
        <dbReference type="HAMAP-Rule" id="MF_00356"/>
    </source>
</evidence>
<evidence type="ECO:0000259" key="12">
    <source>
        <dbReference type="SMART" id="SM00479"/>
    </source>
</evidence>
<keyword evidence="15" id="KW-1185">Reference proteome</keyword>
<dbReference type="CDD" id="cd06127">
    <property type="entry name" value="DEDDh"/>
    <property type="match status" value="1"/>
</dbReference>
<feature type="domain" description="Polymerase/histidinol phosphatase N-terminal" evidence="13">
    <location>
        <begin position="341"/>
        <end position="408"/>
    </location>
</feature>
<dbReference type="Gene3D" id="3.30.420.10">
    <property type="entry name" value="Ribonuclease H-like superfamily/Ribonuclease H"/>
    <property type="match status" value="1"/>
</dbReference>
<dbReference type="Pfam" id="PF00929">
    <property type="entry name" value="RNase_T"/>
    <property type="match status" value="1"/>
</dbReference>
<dbReference type="InterPro" id="IPR011708">
    <property type="entry name" value="DNA_pol3_alpha_NTPase_dom"/>
</dbReference>
<keyword evidence="8 11" id="KW-0269">Exonuclease</keyword>
<evidence type="ECO:0000256" key="5">
    <source>
        <dbReference type="ARBA" id="ARBA00022705"/>
    </source>
</evidence>
<dbReference type="InterPro" id="IPR040982">
    <property type="entry name" value="DNA_pol3_finger"/>
</dbReference>
<dbReference type="Gene3D" id="1.10.150.700">
    <property type="entry name" value="PolC, middle finger domain"/>
    <property type="match status" value="1"/>
</dbReference>
<dbReference type="GO" id="GO:0006261">
    <property type="term" value="P:DNA-templated DNA replication"/>
    <property type="evidence" value="ECO:0007669"/>
    <property type="project" value="UniProtKB-UniRule"/>
</dbReference>
<evidence type="ECO:0000256" key="1">
    <source>
        <dbReference type="ARBA" id="ARBA00003452"/>
    </source>
</evidence>
<evidence type="ECO:0000259" key="13">
    <source>
        <dbReference type="SMART" id="SM00481"/>
    </source>
</evidence>
<dbReference type="InterPro" id="IPR012340">
    <property type="entry name" value="NA-bd_OB-fold"/>
</dbReference>
<dbReference type="InterPro" id="IPR013520">
    <property type="entry name" value="Ribonucl_H"/>
</dbReference>
<gene>
    <name evidence="11 14" type="primary">polC</name>
    <name evidence="14" type="ORF">ATW55_11210</name>
</gene>
<dbReference type="OrthoDB" id="9804290at2"/>
<dbReference type="Pfam" id="PF14579">
    <property type="entry name" value="HHH_6"/>
    <property type="match status" value="1"/>
</dbReference>
<dbReference type="FunFam" id="3.30.420.10:FF:000045">
    <property type="entry name" value="3'-5' exonuclease DinG"/>
    <property type="match status" value="1"/>
</dbReference>
<comment type="similarity">
    <text evidence="11">Belongs to the DNA polymerase type-C family. PolC subfamily.</text>
</comment>
<organism evidence="14 15">
    <name type="scientific">Ferroacidibacillus organovorans</name>
    <dbReference type="NCBI Taxonomy" id="1765683"/>
    <lineage>
        <taxon>Bacteria</taxon>
        <taxon>Bacillati</taxon>
        <taxon>Bacillota</taxon>
        <taxon>Bacilli</taxon>
        <taxon>Bacillales</taxon>
        <taxon>Alicyclobacillaceae</taxon>
        <taxon>Ferroacidibacillus</taxon>
    </lineage>
</organism>
<dbReference type="InterPro" id="IPR036397">
    <property type="entry name" value="RNaseH_sf"/>
</dbReference>
<dbReference type="InterPro" id="IPR029460">
    <property type="entry name" value="DNAPol_HHH"/>
</dbReference>
<dbReference type="NCBIfam" id="NF001688">
    <property type="entry name" value="PRK00448.1"/>
    <property type="match status" value="1"/>
</dbReference>
<dbReference type="EC" id="2.7.7.7" evidence="11"/>
<dbReference type="GO" id="GO:0005737">
    <property type="term" value="C:cytoplasm"/>
    <property type="evidence" value="ECO:0007669"/>
    <property type="project" value="UniProtKB-SubCell"/>
</dbReference>
<sequence length="1445" mass="161402">MSVESMDVDARRENEGTQADEMLGRSLPTFKLLDDVTNAVQELKRARAQVSVQTRSRRLRIHLPALSPSLWPALCQIWQGLRKAAPAIELDVAQENPGAFFASDEIEEAQAFSALLYAVAKEQPLFQGMLQHARYHYEKNCLTLFVATLPDGAALTKLTRRIEMLLGVFLGIKTQLVFRLHENRDAIVEAFRREVETTSVAFGRQQAEQATSDEPSVPADSRLQIGGAIEEAARSCAELQDEMNRVVIEGRIFGVDVQALKNGRKLYKWFLTDETDSLTCKYFSNPNSSEEALDAICDGIHLRVRGSTKFDVHDGELVMMVRDLQQIDVPAQKDEMEKKRIELHAHTKMSTLDGVVSAFDLVKHAASLGHRAIAVTDHGALQAYPDAYKASKTFGIDVLYGVEAYLVDAGLTVVTRSRPDVDLDNQIYVIFDTETTGLSAAEDELIEIAGVKMSKGTIIDTFSQLIRPKRSIPPKISEITQITNDMVASAASVEEVLPQFQAFCEGAVLVAHNAEFDQSFLDVQCRKLGMARFDQPLLDTLSLARCLYPGERNHKLKTLTQKFSITLINHHRALADAEATGHVFFKMLDHIKQEGLATTLDDLNALGRSQTSVSRSRPHHMTILTATRAGLRNLYELISLSYTKYLHREPRIPRSLLLEFRNGLLFGSGCHRGELFQALLRGKSDDELLAIADFYDFIEVQPVDHYAELFDSGEVSGPSVIRQYHKRLLAIADKLDKPVVATGDVHYLRESDAVFREIVKNSIPQHKRDSRAQSRVRLHFRTTREMLEDFAHFGERAHEVVVDNTHRIADQIESFSPLPDRVYPPLMEGADDDVKRLATERVHALYGDELPPVVAERVEKELHSIITNGFAVNYLIAQKLVTQSLRDGYIVGSRGSVGSSFVATLLDITEVNPLPPHYRCEVCKTSEFILDGSVGSGFDLPDRACPSCGKSLIKDGQDIPFETFLGFKGDKVPDIDLNFSGEYQARAHRYTEELFGSEYVFRAGTISTIADKTAFGYVRKWAEETGKRLRPAEMRRLAAGCEGVKRTTGQHPGGLIIVPSDHEIYDFCPIQHPADDSSSQTRTTHFDFHSIHDNLLKLDILGHDDPTVLRMLEDLTGVDVRRVPVDDPNVVSLFRGTEALSVTPAEIHSNTGTFGIPEFGTKFVRQMLEDTKPATFSDLVRISGLSHGTDVWLNNAQELIRTRKIPLSQVICCRDDIMVYLIYQGLDPSRAFRIMESVRKGKGLSDEDMEVMRGAGVPDWYLQSCQRIKYMFPKAHAAAYVLNAVRIAYFKVYHPLAFYAAYFTVRASDFDLDVMNRGADAIELAVREIEQKGKEASNKEADMLTVLEVALEMTRRGFKFYPLSLDESHATHFLLKSDGLLPPFAAAPGIGAAAATSITKARAESPFISWEDLRERGRASKSIIDLLNGYGALSDLPETNQLSLF</sequence>
<dbReference type="InterPro" id="IPR004013">
    <property type="entry name" value="PHP_dom"/>
</dbReference>
<dbReference type="CDD" id="cd07435">
    <property type="entry name" value="PHP_PolIIIA_POLC"/>
    <property type="match status" value="1"/>
</dbReference>
<reference evidence="14 15" key="1">
    <citation type="submission" date="2015-12" db="EMBL/GenBank/DDBJ databases">
        <title>Draft genome sequence of Acidibacillus ferrooxidans ITV001, isolated from a chalcopyrite acid mine drainage site in Brazil.</title>
        <authorList>
            <person name="Dall'Agnol H."/>
            <person name="Nancucheo I."/>
            <person name="Johnson B."/>
            <person name="Oliveira R."/>
            <person name="Leite L."/>
            <person name="Pylro V."/>
            <person name="Nunes G.L."/>
            <person name="Tzotzos G."/>
            <person name="Fernandes G.R."/>
            <person name="Dutra J."/>
            <person name="Orellana S.C."/>
            <person name="Oliveira G."/>
        </authorList>
    </citation>
    <scope>NUCLEOTIDE SEQUENCE [LARGE SCALE GENOMIC DNA]</scope>
    <source>
        <strain evidence="15">ITV01</strain>
    </source>
</reference>
<evidence type="ECO:0000256" key="7">
    <source>
        <dbReference type="ARBA" id="ARBA00022801"/>
    </source>
</evidence>
<keyword evidence="9 11" id="KW-0239">DNA-directed DNA polymerase</keyword>
<dbReference type="HAMAP" id="MF_00356">
    <property type="entry name" value="DNApol_PolC"/>
    <property type="match status" value="1"/>
</dbReference>
<feature type="domain" description="Exonuclease" evidence="12">
    <location>
        <begin position="427"/>
        <end position="593"/>
    </location>
</feature>
<dbReference type="InterPro" id="IPR006308">
    <property type="entry name" value="Pol_III_a_PolC-type_gram_pos"/>
</dbReference>
<dbReference type="NCBIfam" id="TIGR01405">
    <property type="entry name" value="polC_Gram_pos"/>
    <property type="match status" value="1"/>
</dbReference>
<dbReference type="SMART" id="SM00479">
    <property type="entry name" value="EXOIII"/>
    <property type="match status" value="1"/>
</dbReference>
<dbReference type="PANTHER" id="PTHR32294">
    <property type="entry name" value="DNA POLYMERASE III SUBUNIT ALPHA"/>
    <property type="match status" value="1"/>
</dbReference>
<keyword evidence="7 11" id="KW-0378">Hydrolase</keyword>
<dbReference type="NCBIfam" id="TIGR00573">
    <property type="entry name" value="dnaq"/>
    <property type="match status" value="1"/>
</dbReference>
<keyword evidence="2 11" id="KW-0963">Cytoplasm</keyword>
<keyword evidence="3 11" id="KW-0808">Transferase</keyword>
<evidence type="ECO:0000256" key="6">
    <source>
        <dbReference type="ARBA" id="ARBA00022722"/>
    </source>
</evidence>
<dbReference type="InterPro" id="IPR044923">
    <property type="entry name" value="PolC_middle_finger_sf"/>
</dbReference>
<dbReference type="SMART" id="SM00481">
    <property type="entry name" value="POLIIIAc"/>
    <property type="match status" value="1"/>
</dbReference>
<dbReference type="Gene3D" id="1.10.150.870">
    <property type="match status" value="1"/>
</dbReference>
<dbReference type="SUPFAM" id="SSF160975">
    <property type="entry name" value="AF1531-like"/>
    <property type="match status" value="1"/>
</dbReference>
<dbReference type="InterPro" id="IPR004805">
    <property type="entry name" value="DnaE2/DnaE/PolC"/>
</dbReference>
<dbReference type="CDD" id="cd04484">
    <property type="entry name" value="polC_OBF"/>
    <property type="match status" value="1"/>
</dbReference>
<evidence type="ECO:0000256" key="8">
    <source>
        <dbReference type="ARBA" id="ARBA00022839"/>
    </source>
</evidence>
<dbReference type="InterPro" id="IPR003141">
    <property type="entry name" value="Pol/His_phosphatase_N"/>
</dbReference>